<protein>
    <submittedName>
        <fullName evidence="4">LCP family protein</fullName>
    </submittedName>
</protein>
<comment type="similarity">
    <text evidence="1">Belongs to the LytR/CpsA/Psr (LCP) family.</text>
</comment>
<dbReference type="Gene3D" id="3.40.630.190">
    <property type="entry name" value="LCP protein"/>
    <property type="match status" value="1"/>
</dbReference>
<evidence type="ECO:0000256" key="2">
    <source>
        <dbReference type="SAM" id="Phobius"/>
    </source>
</evidence>
<name>A0ABN1KM15_CLOSU</name>
<keyword evidence="5" id="KW-1185">Reference proteome</keyword>
<accession>A0ABN1KM15</accession>
<dbReference type="InterPro" id="IPR004474">
    <property type="entry name" value="LytR_CpsA_psr"/>
</dbReference>
<keyword evidence="2" id="KW-1133">Transmembrane helix</keyword>
<comment type="caution">
    <text evidence="4">The sequence shown here is derived from an EMBL/GenBank/DDBJ whole genome shotgun (WGS) entry which is preliminary data.</text>
</comment>
<dbReference type="PANTHER" id="PTHR33392:SF6">
    <property type="entry name" value="POLYISOPRENYL-TEICHOIC ACID--PEPTIDOGLYCAN TEICHOIC ACID TRANSFERASE TAGU"/>
    <property type="match status" value="1"/>
</dbReference>
<dbReference type="Proteomes" id="UP001501047">
    <property type="component" value="Unassembled WGS sequence"/>
</dbReference>
<evidence type="ECO:0000313" key="5">
    <source>
        <dbReference type="Proteomes" id="UP001501047"/>
    </source>
</evidence>
<dbReference type="RefSeq" id="WP_343825002.1">
    <property type="nucleotide sequence ID" value="NZ_BAAACI010000002.1"/>
</dbReference>
<proteinExistence type="inferred from homology"/>
<keyword evidence="2" id="KW-0472">Membrane</keyword>
<feature type="domain" description="Cell envelope-related transcriptional attenuator" evidence="3">
    <location>
        <begin position="87"/>
        <end position="230"/>
    </location>
</feature>
<sequence length="316" mass="34737">MNKDNKVKSKKKSKGLTTGKKVLIIIATILIFSLSALGSYLLSMVGKLNNVGLDDSKLGIDNSKNTSSKIKNIALFGIDQTDGDVGRSDAIIIATVDSLHKKLKLTSISRDSYVNIEGHGYDKLNHAYAFGQEELAIKTINQTFGLDITDYAKVNFNNLKDIIDIIGGIDITVEDSELADLNGVISTSGRQHVNGTQALAYSRIRKNSGGDDSRTERQRILLTEIFNKVSTVGILKLPSMVNDILPHVQTSLSTSEVLSLGTKVLSSGITNIEQLRFPLSENSKGEQIDGIYYTTFDEEITKEQIQKYIYEDIMPK</sequence>
<evidence type="ECO:0000313" key="4">
    <source>
        <dbReference type="EMBL" id="GAA0770797.1"/>
    </source>
</evidence>
<evidence type="ECO:0000256" key="1">
    <source>
        <dbReference type="ARBA" id="ARBA00006068"/>
    </source>
</evidence>
<dbReference type="EMBL" id="BAAACI010000002">
    <property type="protein sequence ID" value="GAA0770797.1"/>
    <property type="molecule type" value="Genomic_DNA"/>
</dbReference>
<evidence type="ECO:0000259" key="3">
    <source>
        <dbReference type="Pfam" id="PF03816"/>
    </source>
</evidence>
<organism evidence="4 5">
    <name type="scientific">Clostridium subterminale</name>
    <dbReference type="NCBI Taxonomy" id="1550"/>
    <lineage>
        <taxon>Bacteria</taxon>
        <taxon>Bacillati</taxon>
        <taxon>Bacillota</taxon>
        <taxon>Clostridia</taxon>
        <taxon>Eubacteriales</taxon>
        <taxon>Clostridiaceae</taxon>
        <taxon>Clostridium</taxon>
    </lineage>
</organism>
<feature type="transmembrane region" description="Helical" evidence="2">
    <location>
        <begin position="21"/>
        <end position="42"/>
    </location>
</feature>
<dbReference type="NCBIfam" id="TIGR00350">
    <property type="entry name" value="lytR_cpsA_psr"/>
    <property type="match status" value="1"/>
</dbReference>
<reference evidence="4 5" key="1">
    <citation type="journal article" date="2019" name="Int. J. Syst. Evol. Microbiol.">
        <title>The Global Catalogue of Microorganisms (GCM) 10K type strain sequencing project: providing services to taxonomists for standard genome sequencing and annotation.</title>
        <authorList>
            <consortium name="The Broad Institute Genomics Platform"/>
            <consortium name="The Broad Institute Genome Sequencing Center for Infectious Disease"/>
            <person name="Wu L."/>
            <person name="Ma J."/>
        </authorList>
    </citation>
    <scope>NUCLEOTIDE SEQUENCE [LARGE SCALE GENOMIC DNA]</scope>
    <source>
        <strain evidence="4 5">JCM 1417</strain>
    </source>
</reference>
<dbReference type="PANTHER" id="PTHR33392">
    <property type="entry name" value="POLYISOPRENYL-TEICHOIC ACID--PEPTIDOGLYCAN TEICHOIC ACID TRANSFERASE TAGU"/>
    <property type="match status" value="1"/>
</dbReference>
<gene>
    <name evidence="4" type="ORF">GCM10008908_14120</name>
</gene>
<dbReference type="Pfam" id="PF03816">
    <property type="entry name" value="LytR_cpsA_psr"/>
    <property type="match status" value="1"/>
</dbReference>
<dbReference type="InterPro" id="IPR050922">
    <property type="entry name" value="LytR/CpsA/Psr_CW_biosynth"/>
</dbReference>
<keyword evidence="2" id="KW-0812">Transmembrane</keyword>